<dbReference type="InterPro" id="IPR021858">
    <property type="entry name" value="Fun_TF"/>
</dbReference>
<dbReference type="Pfam" id="PF00172">
    <property type="entry name" value="Zn_clus"/>
    <property type="match status" value="1"/>
</dbReference>
<keyword evidence="1" id="KW-0479">Metal-binding</keyword>
<evidence type="ECO:0000256" key="2">
    <source>
        <dbReference type="ARBA" id="ARBA00022833"/>
    </source>
</evidence>
<feature type="compositionally biased region" description="Polar residues" evidence="7">
    <location>
        <begin position="46"/>
        <end position="66"/>
    </location>
</feature>
<dbReference type="RefSeq" id="XP_008076294.1">
    <property type="nucleotide sequence ID" value="XM_008078103.1"/>
</dbReference>
<keyword evidence="4 9" id="KW-0238">DNA-binding</keyword>
<dbReference type="PROSITE" id="PS50048">
    <property type="entry name" value="ZN2_CY6_FUNGAL_2"/>
    <property type="match status" value="1"/>
</dbReference>
<dbReference type="PROSITE" id="PS00463">
    <property type="entry name" value="ZN2_CY6_FUNGAL_1"/>
    <property type="match status" value="1"/>
</dbReference>
<dbReference type="Gene3D" id="4.10.240.10">
    <property type="entry name" value="Zn(2)-C6 fungal-type DNA-binding domain"/>
    <property type="match status" value="1"/>
</dbReference>
<feature type="domain" description="Zn(2)-C6 fungal-type" evidence="8">
    <location>
        <begin position="9"/>
        <end position="37"/>
    </location>
</feature>
<proteinExistence type="predicted"/>
<dbReference type="SUPFAM" id="SSF57701">
    <property type="entry name" value="Zn2/Cys6 DNA-binding domain"/>
    <property type="match status" value="1"/>
</dbReference>
<keyword evidence="3" id="KW-0805">Transcription regulation</keyword>
<evidence type="ECO:0000256" key="7">
    <source>
        <dbReference type="SAM" id="MobiDB-lite"/>
    </source>
</evidence>
<dbReference type="PANTHER" id="PTHR36206:SF12">
    <property type="entry name" value="ASPERCRYPTIN BIOSYNTHESIS CLUSTER-SPECIFIC TRANSCRIPTION REGULATOR ATNN-RELATED"/>
    <property type="match status" value="1"/>
</dbReference>
<dbReference type="GeneID" id="19468190"/>
<dbReference type="GO" id="GO:0003677">
    <property type="term" value="F:DNA binding"/>
    <property type="evidence" value="ECO:0007669"/>
    <property type="project" value="UniProtKB-KW"/>
</dbReference>
<dbReference type="HOGENOM" id="CLU_428285_0_0_1"/>
<evidence type="ECO:0000259" key="8">
    <source>
        <dbReference type="PROSITE" id="PS50048"/>
    </source>
</evidence>
<evidence type="ECO:0000256" key="5">
    <source>
        <dbReference type="ARBA" id="ARBA00023163"/>
    </source>
</evidence>
<dbReference type="STRING" id="1116229.S3DIJ1"/>
<dbReference type="InterPro" id="IPR036864">
    <property type="entry name" value="Zn2-C6_fun-type_DNA-bd_sf"/>
</dbReference>
<accession>S3DIJ1</accession>
<dbReference type="OrthoDB" id="2593732at2759"/>
<keyword evidence="2" id="KW-0862">Zinc</keyword>
<gene>
    <name evidence="9" type="ORF">GLAREA_09142</name>
</gene>
<dbReference type="KEGG" id="glz:GLAREA_09142"/>
<dbReference type="AlphaFoldDB" id="S3DIJ1"/>
<name>S3DIJ1_GLAL2</name>
<keyword evidence="6" id="KW-0539">Nucleus</keyword>
<dbReference type="PANTHER" id="PTHR36206">
    <property type="entry name" value="ASPERCRYPTIN BIOSYNTHESIS CLUSTER-SPECIFIC TRANSCRIPTION REGULATOR ATNN-RELATED"/>
    <property type="match status" value="1"/>
</dbReference>
<dbReference type="InterPro" id="IPR052360">
    <property type="entry name" value="Transcr_Regulatory_Proteins"/>
</dbReference>
<dbReference type="OMA" id="LLAYCEC"/>
<dbReference type="Proteomes" id="UP000016922">
    <property type="component" value="Unassembled WGS sequence"/>
</dbReference>
<evidence type="ECO:0000256" key="4">
    <source>
        <dbReference type="ARBA" id="ARBA00023125"/>
    </source>
</evidence>
<evidence type="ECO:0000313" key="9">
    <source>
        <dbReference type="EMBL" id="EPE36979.1"/>
    </source>
</evidence>
<dbReference type="Pfam" id="PF11951">
    <property type="entry name" value="Fungal_trans_2"/>
    <property type="match status" value="1"/>
</dbReference>
<keyword evidence="5" id="KW-0804">Transcription</keyword>
<dbReference type="GO" id="GO:0008270">
    <property type="term" value="F:zinc ion binding"/>
    <property type="evidence" value="ECO:0007669"/>
    <property type="project" value="InterPro"/>
</dbReference>
<feature type="region of interest" description="Disordered" evidence="7">
    <location>
        <begin position="44"/>
        <end position="69"/>
    </location>
</feature>
<evidence type="ECO:0000256" key="3">
    <source>
        <dbReference type="ARBA" id="ARBA00023015"/>
    </source>
</evidence>
<reference evidence="9 10" key="1">
    <citation type="journal article" date="2013" name="BMC Genomics">
        <title>Genomics-driven discovery of the pneumocandin biosynthetic gene cluster in the fungus Glarea lozoyensis.</title>
        <authorList>
            <person name="Chen L."/>
            <person name="Yue Q."/>
            <person name="Zhang X."/>
            <person name="Xiang M."/>
            <person name="Wang C."/>
            <person name="Li S."/>
            <person name="Che Y."/>
            <person name="Ortiz-Lopez F.J."/>
            <person name="Bills G.F."/>
            <person name="Liu X."/>
            <person name="An Z."/>
        </authorList>
    </citation>
    <scope>NUCLEOTIDE SEQUENCE [LARGE SCALE GENOMIC DNA]</scope>
    <source>
        <strain evidence="10">ATCC 20868 / MF5171</strain>
    </source>
</reference>
<evidence type="ECO:0000313" key="10">
    <source>
        <dbReference type="Proteomes" id="UP000016922"/>
    </source>
</evidence>
<organism evidence="9 10">
    <name type="scientific">Glarea lozoyensis (strain ATCC 20868 / MF5171)</name>
    <dbReference type="NCBI Taxonomy" id="1116229"/>
    <lineage>
        <taxon>Eukaryota</taxon>
        <taxon>Fungi</taxon>
        <taxon>Dikarya</taxon>
        <taxon>Ascomycota</taxon>
        <taxon>Pezizomycotina</taxon>
        <taxon>Leotiomycetes</taxon>
        <taxon>Helotiales</taxon>
        <taxon>Helotiaceae</taxon>
        <taxon>Glarea</taxon>
    </lineage>
</organism>
<dbReference type="EMBL" id="KE145352">
    <property type="protein sequence ID" value="EPE36979.1"/>
    <property type="molecule type" value="Genomic_DNA"/>
</dbReference>
<protein>
    <submittedName>
        <fullName evidence="9">Zn2/Cys6 DNA-binding protein</fullName>
    </submittedName>
</protein>
<dbReference type="SMART" id="SM00066">
    <property type="entry name" value="GAL4"/>
    <property type="match status" value="1"/>
</dbReference>
<keyword evidence="10" id="KW-1185">Reference proteome</keyword>
<dbReference type="InterPro" id="IPR001138">
    <property type="entry name" value="Zn2Cys6_DnaBD"/>
</dbReference>
<evidence type="ECO:0000256" key="1">
    <source>
        <dbReference type="ARBA" id="ARBA00022723"/>
    </source>
</evidence>
<dbReference type="CDD" id="cd00067">
    <property type="entry name" value="GAL4"/>
    <property type="match status" value="1"/>
</dbReference>
<sequence>MSDKRVRTGCATCRRRRVKCDENRPICHRCKAANFLCEGYQPLQRAPSSPSKSTSRANSRANTQSPPREDIADLSWRHTNWRHDELPLYHHFVTTTVVRLFRNDHITFWRDQVAQMSYGVDIVYEALLAIGAMHRSSLLACKQESAQEAARFRVLGLRSYGKTLHLLPSHLAGDLLADQKLAVLVVLMLLTYFECFMENPKGAFRHLWAGVQLLRNMENKLSETEVNNMVPVYDAMLRLDFLAQKLVPYSCSSFLRCSDLAMMESPFWNRPSLKFSGASQSDSVAAERYRLIQLICSHNKLSRVVWGSWCPTSERPTRDELMGFHSEMVLWRANSPATFTPCQGLDAIEAVNAMDVESLTMPPPAAHFGCSDTALNIAMYNAYLGCALAMIATTDDDTAAIEMDAFKLVYQNLCIGAGLLEEHKRFEDPYKPCDAVDTGITIWLHHGLRRCYSRAWQDWTIQALRAIGREGLVNGFTSANTLEIMCQLEDRVNPPLSLNSYLGPIRERLIPLLMPRGDSDRFLSFYLRYGSATDAGDERVIQVIARATWRQETHGGLEDLHMDIYDQEIAGDYFAPDRPQALLLFSSWREEVEKGWHGYLASEIQEGFLHKQYSDSSIQAF</sequence>
<dbReference type="GO" id="GO:0000981">
    <property type="term" value="F:DNA-binding transcription factor activity, RNA polymerase II-specific"/>
    <property type="evidence" value="ECO:0007669"/>
    <property type="project" value="InterPro"/>
</dbReference>
<evidence type="ECO:0000256" key="6">
    <source>
        <dbReference type="ARBA" id="ARBA00023242"/>
    </source>
</evidence>
<dbReference type="eggNOG" id="ENOG502S31D">
    <property type="taxonomic scope" value="Eukaryota"/>
</dbReference>